<dbReference type="AlphaFoldDB" id="A0A7C8MAD0"/>
<organism evidence="2 3">
    <name type="scientific">Massariosphaeria phaeospora</name>
    <dbReference type="NCBI Taxonomy" id="100035"/>
    <lineage>
        <taxon>Eukaryota</taxon>
        <taxon>Fungi</taxon>
        <taxon>Dikarya</taxon>
        <taxon>Ascomycota</taxon>
        <taxon>Pezizomycotina</taxon>
        <taxon>Dothideomycetes</taxon>
        <taxon>Pleosporomycetidae</taxon>
        <taxon>Pleosporales</taxon>
        <taxon>Pleosporales incertae sedis</taxon>
        <taxon>Massariosphaeria</taxon>
    </lineage>
</organism>
<proteinExistence type="predicted"/>
<protein>
    <submittedName>
        <fullName evidence="2">Uncharacterized protein</fullName>
    </submittedName>
</protein>
<feature type="compositionally biased region" description="Low complexity" evidence="1">
    <location>
        <begin position="99"/>
        <end position="109"/>
    </location>
</feature>
<evidence type="ECO:0000313" key="3">
    <source>
        <dbReference type="Proteomes" id="UP000481861"/>
    </source>
</evidence>
<evidence type="ECO:0000256" key="1">
    <source>
        <dbReference type="SAM" id="MobiDB-lite"/>
    </source>
</evidence>
<gene>
    <name evidence="2" type="ORF">BDV95DRAFT_605702</name>
</gene>
<evidence type="ECO:0000313" key="2">
    <source>
        <dbReference type="EMBL" id="KAF2873136.1"/>
    </source>
</evidence>
<feature type="region of interest" description="Disordered" evidence="1">
    <location>
        <begin position="84"/>
        <end position="116"/>
    </location>
</feature>
<comment type="caution">
    <text evidence="2">The sequence shown here is derived from an EMBL/GenBank/DDBJ whole genome shotgun (WGS) entry which is preliminary data.</text>
</comment>
<reference evidence="2 3" key="1">
    <citation type="submission" date="2020-01" db="EMBL/GenBank/DDBJ databases">
        <authorList>
            <consortium name="DOE Joint Genome Institute"/>
            <person name="Haridas S."/>
            <person name="Albert R."/>
            <person name="Binder M."/>
            <person name="Bloem J."/>
            <person name="Labutti K."/>
            <person name="Salamov A."/>
            <person name="Andreopoulos B."/>
            <person name="Baker S.E."/>
            <person name="Barry K."/>
            <person name="Bills G."/>
            <person name="Bluhm B.H."/>
            <person name="Cannon C."/>
            <person name="Castanera R."/>
            <person name="Culley D.E."/>
            <person name="Daum C."/>
            <person name="Ezra D."/>
            <person name="Gonzalez J.B."/>
            <person name="Henrissat B."/>
            <person name="Kuo A."/>
            <person name="Liang C."/>
            <person name="Lipzen A."/>
            <person name="Lutzoni F."/>
            <person name="Magnuson J."/>
            <person name="Mondo S."/>
            <person name="Nolan M."/>
            <person name="Ohm R."/>
            <person name="Pangilinan J."/>
            <person name="Park H.-J.H."/>
            <person name="Ramirez L."/>
            <person name="Alfaro M."/>
            <person name="Sun H."/>
            <person name="Tritt A."/>
            <person name="Yoshinaga Y."/>
            <person name="Zwiers L.-H.L."/>
            <person name="Turgeon B.G."/>
            <person name="Goodwin S.B."/>
            <person name="Spatafora J.W."/>
            <person name="Crous P.W."/>
            <person name="Grigoriev I.V."/>
        </authorList>
    </citation>
    <scope>NUCLEOTIDE SEQUENCE [LARGE SCALE GENOMIC DNA]</scope>
    <source>
        <strain evidence="2 3">CBS 611.86</strain>
    </source>
</reference>
<dbReference type="EMBL" id="JAADJZ010000008">
    <property type="protein sequence ID" value="KAF2873136.1"/>
    <property type="molecule type" value="Genomic_DNA"/>
</dbReference>
<dbReference type="Proteomes" id="UP000481861">
    <property type="component" value="Unassembled WGS sequence"/>
</dbReference>
<feature type="region of interest" description="Disordered" evidence="1">
    <location>
        <begin position="1"/>
        <end position="45"/>
    </location>
</feature>
<feature type="compositionally biased region" description="Basic and acidic residues" evidence="1">
    <location>
        <begin position="84"/>
        <end position="94"/>
    </location>
</feature>
<sequence length="116" mass="13076">MDKIKDALHIRRKSKSEEGAPTYHSTSDEQEGRHSYDSELESMTPDERVKYLKDFDDAERSGIPKKGSLLERLIERGNKRTAEQLAAEERDRQAKLGISSAGTTSSTTATKDHVLR</sequence>
<feature type="compositionally biased region" description="Basic and acidic residues" evidence="1">
    <location>
        <begin position="26"/>
        <end position="37"/>
    </location>
</feature>
<name>A0A7C8MAD0_9PLEO</name>
<accession>A0A7C8MAD0</accession>
<keyword evidence="3" id="KW-1185">Reference proteome</keyword>
<dbReference type="OrthoDB" id="5313204at2759"/>